<accession>K5VRT6</accession>
<dbReference type="InterPro" id="IPR003347">
    <property type="entry name" value="JmjC_dom"/>
</dbReference>
<dbReference type="SMART" id="SM00558">
    <property type="entry name" value="JmjC"/>
    <property type="match status" value="1"/>
</dbReference>
<gene>
    <name evidence="2" type="ORF">PHACADRAFT_106877</name>
</gene>
<dbReference type="OrthoDB" id="298344at2759"/>
<dbReference type="AlphaFoldDB" id="K5VRT6"/>
<dbReference type="HOGENOM" id="CLU_1240936_0_0_1"/>
<protein>
    <recommendedName>
        <fullName evidence="1">JmjC domain-containing protein</fullName>
    </recommendedName>
</protein>
<keyword evidence="3" id="KW-1185">Reference proteome</keyword>
<dbReference type="EMBL" id="JH930481">
    <property type="protein sequence ID" value="EKM49475.1"/>
    <property type="molecule type" value="Genomic_DNA"/>
</dbReference>
<dbReference type="Proteomes" id="UP000008370">
    <property type="component" value="Unassembled WGS sequence"/>
</dbReference>
<dbReference type="STRING" id="650164.K5VRT6"/>
<reference evidence="2 3" key="1">
    <citation type="journal article" date="2012" name="BMC Genomics">
        <title>Comparative genomics of the white-rot fungi, Phanerochaete carnosa and P. chrysosporium, to elucidate the genetic basis of the distinct wood types they colonize.</title>
        <authorList>
            <person name="Suzuki H."/>
            <person name="MacDonald J."/>
            <person name="Syed K."/>
            <person name="Salamov A."/>
            <person name="Hori C."/>
            <person name="Aerts A."/>
            <person name="Henrissat B."/>
            <person name="Wiebenga A."/>
            <person name="vanKuyk P.A."/>
            <person name="Barry K."/>
            <person name="Lindquist E."/>
            <person name="LaButti K."/>
            <person name="Lapidus A."/>
            <person name="Lucas S."/>
            <person name="Coutinho P."/>
            <person name="Gong Y."/>
            <person name="Samejima M."/>
            <person name="Mahadevan R."/>
            <person name="Abou-Zaid M."/>
            <person name="de Vries R.P."/>
            <person name="Igarashi K."/>
            <person name="Yadav J.S."/>
            <person name="Grigoriev I.V."/>
            <person name="Master E.R."/>
        </authorList>
    </citation>
    <scope>NUCLEOTIDE SEQUENCE [LARGE SCALE GENOMIC DNA]</scope>
    <source>
        <strain evidence="2 3">HHB-10118-sp</strain>
    </source>
</reference>
<dbReference type="GeneID" id="18907425"/>
<dbReference type="Gene3D" id="2.60.120.650">
    <property type="entry name" value="Cupin"/>
    <property type="match status" value="1"/>
</dbReference>
<name>K5VRT6_PHACS</name>
<evidence type="ECO:0000313" key="3">
    <source>
        <dbReference type="Proteomes" id="UP000008370"/>
    </source>
</evidence>
<dbReference type="KEGG" id="pco:PHACADRAFT_106877"/>
<dbReference type="InParanoid" id="K5VRT6"/>
<evidence type="ECO:0000313" key="2">
    <source>
        <dbReference type="EMBL" id="EKM49475.1"/>
    </source>
</evidence>
<proteinExistence type="predicted"/>
<organism evidence="2 3">
    <name type="scientific">Phanerochaete carnosa (strain HHB-10118-sp)</name>
    <name type="common">White-rot fungus</name>
    <name type="synonym">Peniophora carnosa</name>
    <dbReference type="NCBI Taxonomy" id="650164"/>
    <lineage>
        <taxon>Eukaryota</taxon>
        <taxon>Fungi</taxon>
        <taxon>Dikarya</taxon>
        <taxon>Basidiomycota</taxon>
        <taxon>Agaricomycotina</taxon>
        <taxon>Agaricomycetes</taxon>
        <taxon>Polyporales</taxon>
        <taxon>Phanerochaetaceae</taxon>
        <taxon>Phanerochaete</taxon>
    </lineage>
</organism>
<dbReference type="RefSeq" id="XP_007402081.1">
    <property type="nucleotide sequence ID" value="XM_007402019.1"/>
</dbReference>
<dbReference type="Pfam" id="PF02373">
    <property type="entry name" value="JmjC"/>
    <property type="match status" value="1"/>
</dbReference>
<feature type="domain" description="JmjC" evidence="1">
    <location>
        <begin position="107"/>
        <end position="269"/>
    </location>
</feature>
<dbReference type="PROSITE" id="PS51184">
    <property type="entry name" value="JMJC"/>
    <property type="match status" value="1"/>
</dbReference>
<sequence length="269" mass="30334">MLLDAIGSFVQNGKPLVIEGWHAYKAWNSNVLSPNWLKKSAYGKKGEGYSSNYVDFRDLTYHSDDSKLLKSLIEDVRRQFNIKAEGASGPNVHNKDLPCPDLWYSMLFREDLLLGALLPYGASDYTAHLSPEMPVDTTMCYIGSAGSYMPLHKDACMSVGHNLMCFAEKGGKARWYMTSTRDSHHASLFFRQHIGAKVDWESRRLTHEQMASASFPIYETVQKMGDLVLIPPKSCHQVANKGGLTIKVAWSRMSLKSLYLAFHDELPVY</sequence>
<evidence type="ECO:0000259" key="1">
    <source>
        <dbReference type="PROSITE" id="PS51184"/>
    </source>
</evidence>
<dbReference type="SUPFAM" id="SSF51197">
    <property type="entry name" value="Clavaminate synthase-like"/>
    <property type="match status" value="1"/>
</dbReference>